<protein>
    <recommendedName>
        <fullName evidence="10">Thiamine pyrimidine synthase</fullName>
    </recommendedName>
</protein>
<dbReference type="InterPro" id="IPR015168">
    <property type="entry name" value="SsuA/THI5"/>
</dbReference>
<dbReference type="RefSeq" id="WP_147150201.1">
    <property type="nucleotide sequence ID" value="NZ_BKAJ01000055.1"/>
</dbReference>
<comment type="catalytic activity">
    <reaction evidence="11">
        <text>N(6)-(pyridoxal phosphate)-L-lysyl-[4-amino-5-hydroxymethyl-2-methylpyrimidine phosphate synthase] + L-histidyl-[4-amino-5-hydroxymethyl-2-methylpyrimidine phosphate synthase] + 2 Fe(3+) + 4 H2O = L-lysyl-[4-amino-5-hydroxymethyl-2-methylpyrimidine phosphate synthase] + (2S)-2-amino-5-hydroxy-4-oxopentanoyl-[4-amino-5-hydroxymethyl-2-methylpyrimidine phosphate synthase] + 4-amino-2-methyl-5-(phosphooxymethyl)pyrimidine + 3-oxopropanoate + 2 Fe(2+) + 2 H(+)</text>
        <dbReference type="Rhea" id="RHEA:65756"/>
        <dbReference type="Rhea" id="RHEA-COMP:16892"/>
        <dbReference type="Rhea" id="RHEA-COMP:16893"/>
        <dbReference type="Rhea" id="RHEA-COMP:16894"/>
        <dbReference type="Rhea" id="RHEA-COMP:16895"/>
        <dbReference type="ChEBI" id="CHEBI:15377"/>
        <dbReference type="ChEBI" id="CHEBI:15378"/>
        <dbReference type="ChEBI" id="CHEBI:29033"/>
        <dbReference type="ChEBI" id="CHEBI:29034"/>
        <dbReference type="ChEBI" id="CHEBI:29969"/>
        <dbReference type="ChEBI" id="CHEBI:29979"/>
        <dbReference type="ChEBI" id="CHEBI:33190"/>
        <dbReference type="ChEBI" id="CHEBI:58354"/>
        <dbReference type="ChEBI" id="CHEBI:143915"/>
        <dbReference type="ChEBI" id="CHEBI:157692"/>
    </reaction>
    <physiologicalReaction direction="left-to-right" evidence="11">
        <dbReference type="Rhea" id="RHEA:65757"/>
    </physiologicalReaction>
</comment>
<accession>A0A512NB06</accession>
<dbReference type="GO" id="GO:0009228">
    <property type="term" value="P:thiamine biosynthetic process"/>
    <property type="evidence" value="ECO:0007669"/>
    <property type="project" value="UniProtKB-KW"/>
</dbReference>
<dbReference type="GO" id="GO:0016740">
    <property type="term" value="F:transferase activity"/>
    <property type="evidence" value="ECO:0007669"/>
    <property type="project" value="UniProtKB-KW"/>
</dbReference>
<evidence type="ECO:0000256" key="6">
    <source>
        <dbReference type="ARBA" id="ARBA00022723"/>
    </source>
</evidence>
<reference evidence="13 14" key="1">
    <citation type="submission" date="2019-07" db="EMBL/GenBank/DDBJ databases">
        <title>Whole genome shotgun sequence of Reyranella soli NBRC 108950.</title>
        <authorList>
            <person name="Hosoyama A."/>
            <person name="Uohara A."/>
            <person name="Ohji S."/>
            <person name="Ichikawa N."/>
        </authorList>
    </citation>
    <scope>NUCLEOTIDE SEQUENCE [LARGE SCALE GENOMIC DNA]</scope>
    <source>
        <strain evidence="13 14">NBRC 108950</strain>
    </source>
</reference>
<keyword evidence="6" id="KW-0479">Metal-binding</keyword>
<dbReference type="Proteomes" id="UP000321058">
    <property type="component" value="Unassembled WGS sequence"/>
</dbReference>
<proteinExistence type="inferred from homology"/>
<gene>
    <name evidence="13" type="ORF">RSO01_32890</name>
</gene>
<dbReference type="PANTHER" id="PTHR31528:SF1">
    <property type="entry name" value="4-AMINO-5-HYDROXYMETHYL-2-METHYLPYRIMIDINE PHOSPHATE SYNTHASE THI11-RELATED"/>
    <property type="match status" value="1"/>
</dbReference>
<comment type="caution">
    <text evidence="13">The sequence shown here is derived from an EMBL/GenBank/DDBJ whole genome shotgun (WGS) entry which is preliminary data.</text>
</comment>
<evidence type="ECO:0000256" key="8">
    <source>
        <dbReference type="ARBA" id="ARBA00022977"/>
    </source>
</evidence>
<dbReference type="GO" id="GO:0046872">
    <property type="term" value="F:metal ion binding"/>
    <property type="evidence" value="ECO:0007669"/>
    <property type="project" value="UniProtKB-KW"/>
</dbReference>
<dbReference type="OrthoDB" id="6522570at2"/>
<sequence>MNVNRRGLLSGSVAAVGAASLFPAASFGQGLTKTSFGPTTVDISTGHAAHSSLPSALGYWKAEGLDTNVFGVAGETAGVQLVSGGKIDFISINGPGLMSARAKGIPVKAVYMHARMPISRFVVPKAAGIKSIAELRGKTLGQPVITPETYVDGIFRESGMATATDIKVVATGTGAPALLALRRGEIAGWMSWDTAVAELENRGMEFVEFRPSYFDQLFGNTIMTREDVIRDNPKMVIGMCRAIAKAVHFGLTNPDAAIKIHWKMYPQSKPQGTDEEKLLADSRRVFLSRFSGYGLNGVTKYGEALPAQWERTADLVKQQGLLPADFDPKGAYTNQFIDEINDWDRAAVEAEAKNWKGT</sequence>
<dbReference type="InterPro" id="IPR027939">
    <property type="entry name" value="NMT1/THI5"/>
</dbReference>
<dbReference type="Pfam" id="PF09084">
    <property type="entry name" value="NMT1"/>
    <property type="match status" value="1"/>
</dbReference>
<evidence type="ECO:0000256" key="1">
    <source>
        <dbReference type="ARBA" id="ARBA00003469"/>
    </source>
</evidence>
<evidence type="ECO:0000256" key="7">
    <source>
        <dbReference type="ARBA" id="ARBA00022898"/>
    </source>
</evidence>
<dbReference type="SUPFAM" id="SSF53850">
    <property type="entry name" value="Periplasmic binding protein-like II"/>
    <property type="match status" value="1"/>
</dbReference>
<keyword evidence="5" id="KW-0808">Transferase</keyword>
<evidence type="ECO:0000256" key="4">
    <source>
        <dbReference type="ARBA" id="ARBA00011738"/>
    </source>
</evidence>
<evidence type="ECO:0000256" key="2">
    <source>
        <dbReference type="ARBA" id="ARBA00004948"/>
    </source>
</evidence>
<evidence type="ECO:0000313" key="13">
    <source>
        <dbReference type="EMBL" id="GEP56123.1"/>
    </source>
</evidence>
<dbReference type="AlphaFoldDB" id="A0A512NB06"/>
<organism evidence="13 14">
    <name type="scientific">Reyranella soli</name>
    <dbReference type="NCBI Taxonomy" id="1230389"/>
    <lineage>
        <taxon>Bacteria</taxon>
        <taxon>Pseudomonadati</taxon>
        <taxon>Pseudomonadota</taxon>
        <taxon>Alphaproteobacteria</taxon>
        <taxon>Hyphomicrobiales</taxon>
        <taxon>Reyranellaceae</taxon>
        <taxon>Reyranella</taxon>
    </lineage>
</organism>
<comment type="similarity">
    <text evidence="3">Belongs to the NMT1/THI5 family.</text>
</comment>
<evidence type="ECO:0000256" key="3">
    <source>
        <dbReference type="ARBA" id="ARBA00009406"/>
    </source>
</evidence>
<keyword evidence="8" id="KW-0784">Thiamine biosynthesis</keyword>
<evidence type="ECO:0000256" key="5">
    <source>
        <dbReference type="ARBA" id="ARBA00022679"/>
    </source>
</evidence>
<dbReference type="Gene3D" id="3.40.190.10">
    <property type="entry name" value="Periplasmic binding protein-like II"/>
    <property type="match status" value="2"/>
</dbReference>
<dbReference type="InterPro" id="IPR006311">
    <property type="entry name" value="TAT_signal"/>
</dbReference>
<keyword evidence="7" id="KW-0663">Pyridoxal phosphate</keyword>
<evidence type="ECO:0000256" key="9">
    <source>
        <dbReference type="ARBA" id="ARBA00023004"/>
    </source>
</evidence>
<dbReference type="PANTHER" id="PTHR31528">
    <property type="entry name" value="4-AMINO-5-HYDROXYMETHYL-2-METHYLPYRIMIDINE PHOSPHATE SYNTHASE THI11-RELATED"/>
    <property type="match status" value="1"/>
</dbReference>
<evidence type="ECO:0000313" key="14">
    <source>
        <dbReference type="Proteomes" id="UP000321058"/>
    </source>
</evidence>
<comment type="pathway">
    <text evidence="2">Cofactor biosynthesis; thiamine diphosphate biosynthesis.</text>
</comment>
<evidence type="ECO:0000256" key="10">
    <source>
        <dbReference type="ARBA" id="ARBA00033171"/>
    </source>
</evidence>
<evidence type="ECO:0000259" key="12">
    <source>
        <dbReference type="Pfam" id="PF09084"/>
    </source>
</evidence>
<keyword evidence="14" id="KW-1185">Reference proteome</keyword>
<evidence type="ECO:0000256" key="11">
    <source>
        <dbReference type="ARBA" id="ARBA00048179"/>
    </source>
</evidence>
<keyword evidence="9" id="KW-0408">Iron</keyword>
<dbReference type="EMBL" id="BKAJ01000055">
    <property type="protein sequence ID" value="GEP56123.1"/>
    <property type="molecule type" value="Genomic_DNA"/>
</dbReference>
<comment type="function">
    <text evidence="1">Responsible for the formation of the pyrimidine heterocycle in the thiamine biosynthesis pathway. Catalyzes the formation of hydroxymethylpyrimidine phosphate (HMP-P) from histidine and pyridoxal phosphate (PLP). The protein uses PLP and the active site histidine to form HMP-P, generating an inactive enzyme. The enzyme can only undergo a single turnover, which suggests it is a suicide enzyme.</text>
</comment>
<feature type="domain" description="SsuA/THI5-like" evidence="12">
    <location>
        <begin position="56"/>
        <end position="257"/>
    </location>
</feature>
<dbReference type="PROSITE" id="PS51318">
    <property type="entry name" value="TAT"/>
    <property type="match status" value="1"/>
</dbReference>
<comment type="subunit">
    <text evidence="4">Homodimer.</text>
</comment>
<name>A0A512NB06_9HYPH</name>